<proteinExistence type="predicted"/>
<evidence type="ECO:0000313" key="3">
    <source>
        <dbReference type="EMBL" id="EEH58680.1"/>
    </source>
</evidence>
<name>C1MN36_MICPC</name>
<keyword evidence="4" id="KW-1185">Reference proteome</keyword>
<keyword evidence="2" id="KW-0472">Membrane</keyword>
<dbReference type="GeneID" id="9682951"/>
<sequence>MAGPYPNPTPMIIAEQRTRLGEEEKKKANERGNGDSSNGDDATGAPTAAGAAAPRVDRADTAVALTGDGDHAAAAKTARSRVARAAGGVRPYEPARVETFTAVVLVLLLAGVVACAAVFPYQWRRDADAAGTKWVRTLAAWSAAEKFPEVDALRPYYPEEAEAPAAAP</sequence>
<keyword evidence="2" id="KW-0812">Transmembrane</keyword>
<evidence type="ECO:0000313" key="4">
    <source>
        <dbReference type="Proteomes" id="UP000001876"/>
    </source>
</evidence>
<organism evidence="4">
    <name type="scientific">Micromonas pusilla (strain CCMP1545)</name>
    <name type="common">Picoplanktonic green alga</name>
    <dbReference type="NCBI Taxonomy" id="564608"/>
    <lineage>
        <taxon>Eukaryota</taxon>
        <taxon>Viridiplantae</taxon>
        <taxon>Chlorophyta</taxon>
        <taxon>Mamiellophyceae</taxon>
        <taxon>Mamiellales</taxon>
        <taxon>Mamiellaceae</taxon>
        <taxon>Micromonas</taxon>
    </lineage>
</organism>
<feature type="compositionally biased region" description="Basic and acidic residues" evidence="1">
    <location>
        <begin position="16"/>
        <end position="33"/>
    </location>
</feature>
<evidence type="ECO:0000256" key="2">
    <source>
        <dbReference type="SAM" id="Phobius"/>
    </source>
</evidence>
<feature type="transmembrane region" description="Helical" evidence="2">
    <location>
        <begin position="100"/>
        <end position="119"/>
    </location>
</feature>
<reference evidence="3 4" key="1">
    <citation type="journal article" date="2009" name="Science">
        <title>Green evolution and dynamic adaptations revealed by genomes of the marine picoeukaryotes Micromonas.</title>
        <authorList>
            <person name="Worden A.Z."/>
            <person name="Lee J.H."/>
            <person name="Mock T."/>
            <person name="Rouze P."/>
            <person name="Simmons M.P."/>
            <person name="Aerts A.L."/>
            <person name="Allen A.E."/>
            <person name="Cuvelier M.L."/>
            <person name="Derelle E."/>
            <person name="Everett M.V."/>
            <person name="Foulon E."/>
            <person name="Grimwood J."/>
            <person name="Gundlach H."/>
            <person name="Henrissat B."/>
            <person name="Napoli C."/>
            <person name="McDonald S.M."/>
            <person name="Parker M.S."/>
            <person name="Rombauts S."/>
            <person name="Salamov A."/>
            <person name="Von Dassow P."/>
            <person name="Badger J.H."/>
            <person name="Coutinho P.M."/>
            <person name="Demir E."/>
            <person name="Dubchak I."/>
            <person name="Gentemann C."/>
            <person name="Eikrem W."/>
            <person name="Gready J.E."/>
            <person name="John U."/>
            <person name="Lanier W."/>
            <person name="Lindquist E.A."/>
            <person name="Lucas S."/>
            <person name="Mayer K.F."/>
            <person name="Moreau H."/>
            <person name="Not F."/>
            <person name="Otillar R."/>
            <person name="Panaud O."/>
            <person name="Pangilinan J."/>
            <person name="Paulsen I."/>
            <person name="Piegu B."/>
            <person name="Poliakov A."/>
            <person name="Robbens S."/>
            <person name="Schmutz J."/>
            <person name="Toulza E."/>
            <person name="Wyss T."/>
            <person name="Zelensky A."/>
            <person name="Zhou K."/>
            <person name="Armbrust E.V."/>
            <person name="Bhattacharya D."/>
            <person name="Goodenough U.W."/>
            <person name="Van de Peer Y."/>
            <person name="Grigoriev I.V."/>
        </authorList>
    </citation>
    <scope>NUCLEOTIDE SEQUENCE [LARGE SCALE GENOMIC DNA]</scope>
    <source>
        <strain evidence="3 4">CCMP1545</strain>
    </source>
</reference>
<protein>
    <submittedName>
        <fullName evidence="3">Predicted protein</fullName>
    </submittedName>
</protein>
<dbReference type="RefSeq" id="XP_003057035.1">
    <property type="nucleotide sequence ID" value="XM_003056989.1"/>
</dbReference>
<evidence type="ECO:0000256" key="1">
    <source>
        <dbReference type="SAM" id="MobiDB-lite"/>
    </source>
</evidence>
<dbReference type="EMBL" id="GG663737">
    <property type="protein sequence ID" value="EEH58680.1"/>
    <property type="molecule type" value="Genomic_DNA"/>
</dbReference>
<feature type="compositionally biased region" description="Low complexity" evidence="1">
    <location>
        <begin position="40"/>
        <end position="54"/>
    </location>
</feature>
<dbReference type="KEGG" id="mpp:MICPUCDRAFT_56763"/>
<dbReference type="AlphaFoldDB" id="C1MN36"/>
<keyword evidence="2" id="KW-1133">Transmembrane helix</keyword>
<dbReference type="Proteomes" id="UP000001876">
    <property type="component" value="Unassembled WGS sequence"/>
</dbReference>
<feature type="region of interest" description="Disordered" evidence="1">
    <location>
        <begin position="1"/>
        <end position="56"/>
    </location>
</feature>
<gene>
    <name evidence="3" type="ORF">MICPUCDRAFT_56763</name>
</gene>
<accession>C1MN36</accession>